<evidence type="ECO:0000256" key="7">
    <source>
        <dbReference type="SAM" id="MobiDB-lite"/>
    </source>
</evidence>
<proteinExistence type="inferred from homology"/>
<keyword evidence="3" id="KW-0808">Transferase</keyword>
<evidence type="ECO:0000259" key="8">
    <source>
        <dbReference type="Pfam" id="PF00534"/>
    </source>
</evidence>
<evidence type="ECO:0000256" key="6">
    <source>
        <dbReference type="ARBA" id="ARBA00048439"/>
    </source>
</evidence>
<evidence type="ECO:0000256" key="2">
    <source>
        <dbReference type="ARBA" id="ARBA00022676"/>
    </source>
</evidence>
<gene>
    <name evidence="11" type="primary">LOC106166128</name>
</gene>
<dbReference type="InterPro" id="IPR022701">
    <property type="entry name" value="QTMAN_N"/>
</dbReference>
<keyword evidence="10" id="KW-1185">Reference proteome</keyword>
<evidence type="ECO:0000256" key="5">
    <source>
        <dbReference type="ARBA" id="ARBA00044539"/>
    </source>
</evidence>
<dbReference type="GO" id="GO:0016438">
    <property type="term" value="F:tRNA-queuosine(34) beta-mannosyltransferase activity"/>
    <property type="evidence" value="ECO:0007669"/>
    <property type="project" value="UniProtKB-EC"/>
</dbReference>
<dbReference type="FunCoup" id="A0A2R2MTP5">
    <property type="interactions" value="1053"/>
</dbReference>
<dbReference type="InterPro" id="IPR051862">
    <property type="entry name" value="GT-like_domain_containing_1"/>
</dbReference>
<evidence type="ECO:0000259" key="9">
    <source>
        <dbReference type="Pfam" id="PF12038"/>
    </source>
</evidence>
<dbReference type="Pfam" id="PF12038">
    <property type="entry name" value="QTMAN_N"/>
    <property type="match status" value="1"/>
</dbReference>
<dbReference type="GeneID" id="106166128"/>
<evidence type="ECO:0000256" key="1">
    <source>
        <dbReference type="ARBA" id="ARBA00009481"/>
    </source>
</evidence>
<dbReference type="SUPFAM" id="SSF53756">
    <property type="entry name" value="UDP-Glycosyltransferase/glycogen phosphorylase"/>
    <property type="match status" value="1"/>
</dbReference>
<dbReference type="OrthoDB" id="10032790at2759"/>
<organism evidence="10 11">
    <name type="scientific">Lingula anatina</name>
    <name type="common">Brachiopod</name>
    <name type="synonym">Lingula unguis</name>
    <dbReference type="NCBI Taxonomy" id="7574"/>
    <lineage>
        <taxon>Eukaryota</taxon>
        <taxon>Metazoa</taxon>
        <taxon>Spiralia</taxon>
        <taxon>Lophotrochozoa</taxon>
        <taxon>Brachiopoda</taxon>
        <taxon>Linguliformea</taxon>
        <taxon>Lingulata</taxon>
        <taxon>Lingulida</taxon>
        <taxon>Linguloidea</taxon>
        <taxon>Lingulidae</taxon>
        <taxon>Lingula</taxon>
    </lineage>
</organism>
<dbReference type="Gene3D" id="3.40.50.2000">
    <property type="entry name" value="Glycogen Phosphorylase B"/>
    <property type="match status" value="1"/>
</dbReference>
<comment type="similarity">
    <text evidence="1">Belongs to the glycosyltransferase group 1 family. Glycosyltransferase 4 subfamily.</text>
</comment>
<dbReference type="PANTHER" id="PTHR13615">
    <property type="entry name" value="GLYCOSYLTRANSFERASE-LIKE 1"/>
    <property type="match status" value="1"/>
</dbReference>
<accession>A0A2R2MTP5</accession>
<protein>
    <recommendedName>
        <fullName evidence="5">tRNA-queuosine alpha-mannosyltransferase</fullName>
        <ecNumber evidence="4">2.4.1.110</ecNumber>
    </recommendedName>
</protein>
<dbReference type="EC" id="2.4.1.110" evidence="4"/>
<sequence>MTMQLARISTAICPLSLRFVCLRRMSTLSQGDHPNTLLIEPFYGGSHRQLLDVLSENIHGCQVCTLPAKKWHWRSRVAALWFSQNIPVRESYRVLFASSVLNLAELVALRPDLGKLQKILYFHENQLVYPVRKAKKERDFQFGYNQILSCLVADKIVFNSKFNRDSFLQSIDTYLNVLPDYKPKGLAKQIEPKCTVLYFPLKLPVVVVEDSGLDERVSHELIKKKGVDQGILDVSHDCDSKSNFGNSPGQAGSHIELDSSSSGYGDRQEDERKKHEDGHFSRKLSEEHFKSEGSETSGTPLERRNSQIFLQRFPRVKGQPLHIVWAHRWEHDKDPELFFNTVLQLKEQGLKFELSVLGESFTDNPEIFTTAKGKLKEEIVNWGYQPCKEDYYKVLCSADVAVSTAIHEFFGVAMLEAVHCGCYPIVPSRLVYPEIFPKTYLYNTPAQLAKKTEEFLQVSPSC</sequence>
<dbReference type="InParanoid" id="A0A2R2MTP5"/>
<name>A0A2R2MTP5_LINAN</name>
<comment type="catalytic activity">
    <reaction evidence="6">
        <text>queuosine(34) in tRNA(Asp) + GDP-alpha-D-mannose = O-4''-alpha-D-mannosylqueuosine(34) in tRNA(Asp) + GDP + H(+)</text>
        <dbReference type="Rhea" id="RHEA:12885"/>
        <dbReference type="Rhea" id="RHEA-COMP:18572"/>
        <dbReference type="Rhea" id="RHEA-COMP:18581"/>
        <dbReference type="ChEBI" id="CHEBI:15378"/>
        <dbReference type="ChEBI" id="CHEBI:57527"/>
        <dbReference type="ChEBI" id="CHEBI:58189"/>
        <dbReference type="ChEBI" id="CHEBI:194431"/>
        <dbReference type="ChEBI" id="CHEBI:194442"/>
        <dbReference type="EC" id="2.4.1.110"/>
    </reaction>
    <physiologicalReaction direction="left-to-right" evidence="6">
        <dbReference type="Rhea" id="RHEA:12886"/>
    </physiologicalReaction>
</comment>
<feature type="compositionally biased region" description="Basic and acidic residues" evidence="7">
    <location>
        <begin position="266"/>
        <end position="293"/>
    </location>
</feature>
<dbReference type="CDD" id="cd01635">
    <property type="entry name" value="Glycosyltransferase_GTB-type"/>
    <property type="match status" value="1"/>
</dbReference>
<reference evidence="11" key="2">
    <citation type="submission" date="2025-08" db="UniProtKB">
        <authorList>
            <consortium name="RefSeq"/>
        </authorList>
    </citation>
    <scope>IDENTIFICATION</scope>
</reference>
<dbReference type="KEGG" id="lak:106166128"/>
<dbReference type="Pfam" id="PF00534">
    <property type="entry name" value="Glycos_transf_1"/>
    <property type="match status" value="1"/>
</dbReference>
<dbReference type="Proteomes" id="UP000085678">
    <property type="component" value="Unplaced"/>
</dbReference>
<evidence type="ECO:0000313" key="11">
    <source>
        <dbReference type="RefSeq" id="XP_023933493.1"/>
    </source>
</evidence>
<dbReference type="PANTHER" id="PTHR13615:SF3">
    <property type="entry name" value="GLYCOSYLTRANSFERASE-LIKE DOMAIN-CONTAINING PROTEIN 1"/>
    <property type="match status" value="1"/>
</dbReference>
<evidence type="ECO:0000256" key="3">
    <source>
        <dbReference type="ARBA" id="ARBA00022679"/>
    </source>
</evidence>
<keyword evidence="2" id="KW-0328">Glycosyltransferase</keyword>
<feature type="domain" description="Glycosyl transferase family 1" evidence="8">
    <location>
        <begin position="317"/>
        <end position="440"/>
    </location>
</feature>
<feature type="region of interest" description="Disordered" evidence="7">
    <location>
        <begin position="242"/>
        <end position="303"/>
    </location>
</feature>
<evidence type="ECO:0000256" key="4">
    <source>
        <dbReference type="ARBA" id="ARBA00044517"/>
    </source>
</evidence>
<dbReference type="InterPro" id="IPR001296">
    <property type="entry name" value="Glyco_trans_1"/>
</dbReference>
<evidence type="ECO:0000313" key="10">
    <source>
        <dbReference type="Proteomes" id="UP000085678"/>
    </source>
</evidence>
<dbReference type="RefSeq" id="XP_023933493.1">
    <property type="nucleotide sequence ID" value="XM_024077725.1"/>
</dbReference>
<dbReference type="AlphaFoldDB" id="A0A2R2MTP5"/>
<feature type="domain" description="tRNA-queuosine alpha-mannosyltransferase N-terminal" evidence="9">
    <location>
        <begin position="36"/>
        <end position="201"/>
    </location>
</feature>
<reference evidence="11" key="1">
    <citation type="journal article" date="2015" name="Nat. Commun.">
        <title>The Lingula genome provides insights into brachiopod evolution and the origin of phosphate biomineralization.</title>
        <authorList>
            <person name="Luo Y.J."/>
            <person name="Takeuchi T."/>
            <person name="Koyanagi R."/>
            <person name="Yamada L."/>
            <person name="Kanda M."/>
            <person name="Khalturina M."/>
            <person name="Fujie M."/>
            <person name="Yamasaki S.I."/>
            <person name="Endo K."/>
            <person name="Satoh N."/>
        </authorList>
    </citation>
    <scope>NUCLEOTIDE SEQUENCE</scope>
</reference>